<keyword evidence="3" id="KW-1185">Reference proteome</keyword>
<sequence length="293" mass="32282">MFSFTDHLAKVAHPVVPFHVNATTYYTPGKMTPLLPLPNLHTPTSNRLERNLVNAPHLLSFFLNFVLRNGRNLVNAPHLLSFFLNFVLQNRVLPKVSHERGIRNALDIVELVKKELPLTYKIGRALPDVLSTLKEHGQQTRQGEGPGGLPKRPAQHAPSPQPPLDLTPSLAKAPPPPNLTSGLVPNALSTHEELDILKVEHSRTFSSQTCALQDLQTQEKDLRSQFEVAVWEKAESDIMLGMSKERMGSLMDEVAKLRRTVHEMQQTSAVAQGAGAGSGLGGCDPGQVLWTVF</sequence>
<protein>
    <submittedName>
        <fullName evidence="2">Uncharacterized protein</fullName>
    </submittedName>
</protein>
<accession>A0A9P7CXY6</accession>
<evidence type="ECO:0000313" key="2">
    <source>
        <dbReference type="EMBL" id="KAG1767862.1"/>
    </source>
</evidence>
<comment type="caution">
    <text evidence="2">The sequence shown here is derived from an EMBL/GenBank/DDBJ whole genome shotgun (WGS) entry which is preliminary data.</text>
</comment>
<evidence type="ECO:0000256" key="1">
    <source>
        <dbReference type="SAM" id="MobiDB-lite"/>
    </source>
</evidence>
<name>A0A9P7CXY6_9AGAM</name>
<dbReference type="Proteomes" id="UP000714275">
    <property type="component" value="Unassembled WGS sequence"/>
</dbReference>
<proteinExistence type="predicted"/>
<reference evidence="2" key="1">
    <citation type="journal article" date="2020" name="New Phytol.">
        <title>Comparative genomics reveals dynamic genome evolution in host specialist ectomycorrhizal fungi.</title>
        <authorList>
            <person name="Lofgren L.A."/>
            <person name="Nguyen N.H."/>
            <person name="Vilgalys R."/>
            <person name="Ruytinx J."/>
            <person name="Liao H.L."/>
            <person name="Branco S."/>
            <person name="Kuo A."/>
            <person name="LaButti K."/>
            <person name="Lipzen A."/>
            <person name="Andreopoulos W."/>
            <person name="Pangilinan J."/>
            <person name="Riley R."/>
            <person name="Hundley H."/>
            <person name="Na H."/>
            <person name="Barry K."/>
            <person name="Grigoriev I.V."/>
            <person name="Stajich J.E."/>
            <person name="Kennedy P.G."/>
        </authorList>
    </citation>
    <scope>NUCLEOTIDE SEQUENCE</scope>
    <source>
        <strain evidence="2">DOB743</strain>
    </source>
</reference>
<gene>
    <name evidence="2" type="ORF">EV702DRAFT_1254133</name>
</gene>
<dbReference type="OrthoDB" id="10467488at2759"/>
<dbReference type="AlphaFoldDB" id="A0A9P7CXY6"/>
<organism evidence="2 3">
    <name type="scientific">Suillus placidus</name>
    <dbReference type="NCBI Taxonomy" id="48579"/>
    <lineage>
        <taxon>Eukaryota</taxon>
        <taxon>Fungi</taxon>
        <taxon>Dikarya</taxon>
        <taxon>Basidiomycota</taxon>
        <taxon>Agaricomycotina</taxon>
        <taxon>Agaricomycetes</taxon>
        <taxon>Agaricomycetidae</taxon>
        <taxon>Boletales</taxon>
        <taxon>Suillineae</taxon>
        <taxon>Suillaceae</taxon>
        <taxon>Suillus</taxon>
    </lineage>
</organism>
<dbReference type="EMBL" id="JABBWD010000083">
    <property type="protein sequence ID" value="KAG1767862.1"/>
    <property type="molecule type" value="Genomic_DNA"/>
</dbReference>
<feature type="region of interest" description="Disordered" evidence="1">
    <location>
        <begin position="134"/>
        <end position="182"/>
    </location>
</feature>
<evidence type="ECO:0000313" key="3">
    <source>
        <dbReference type="Proteomes" id="UP000714275"/>
    </source>
</evidence>